<protein>
    <recommendedName>
        <fullName evidence="5">Single-stranded DNA-binding protein</fullName>
    </recommendedName>
</protein>
<evidence type="ECO:0008006" key="5">
    <source>
        <dbReference type="Google" id="ProtNLM"/>
    </source>
</evidence>
<reference evidence="3 4" key="1">
    <citation type="submission" date="2018-09" db="EMBL/GenBank/DDBJ databases">
        <title>Murine metabolic-syndrome-specific gut microbial biobank.</title>
        <authorList>
            <person name="Liu C."/>
        </authorList>
    </citation>
    <scope>NUCLEOTIDE SEQUENCE [LARGE SCALE GENOMIC DNA]</scope>
    <source>
        <strain evidence="3 4">0.1xD8-82</strain>
    </source>
</reference>
<proteinExistence type="predicted"/>
<evidence type="ECO:0000313" key="3">
    <source>
        <dbReference type="EMBL" id="RKI94324.1"/>
    </source>
</evidence>
<comment type="caution">
    <text evidence="3">The sequence shown here is derived from an EMBL/GenBank/DDBJ whole genome shotgun (WGS) entry which is preliminary data.</text>
</comment>
<evidence type="ECO:0000256" key="2">
    <source>
        <dbReference type="PROSITE-ProRule" id="PRU00252"/>
    </source>
</evidence>
<keyword evidence="1 2" id="KW-0238">DNA-binding</keyword>
<gene>
    <name evidence="3" type="ORF">D7V94_01920</name>
</gene>
<dbReference type="GO" id="GO:0003697">
    <property type="term" value="F:single-stranded DNA binding"/>
    <property type="evidence" value="ECO:0007669"/>
    <property type="project" value="InterPro"/>
</dbReference>
<evidence type="ECO:0000256" key="1">
    <source>
        <dbReference type="ARBA" id="ARBA00023125"/>
    </source>
</evidence>
<dbReference type="InterPro" id="IPR000424">
    <property type="entry name" value="Primosome_PriB/ssb"/>
</dbReference>
<dbReference type="CDD" id="cd04496">
    <property type="entry name" value="SSB_OBF"/>
    <property type="match status" value="1"/>
</dbReference>
<dbReference type="SUPFAM" id="SSF50249">
    <property type="entry name" value="Nucleic acid-binding proteins"/>
    <property type="match status" value="1"/>
</dbReference>
<sequence>MTFMHSQANCPIMKGDNRHMDQKIMERSNTIGIVGIITDKPYLILDASEWRKRLYETKLERVRPSGAKDIFILQFDGSAAGTEKRIEEITKGVEVMIGGEIRTENVYDPRPEENRVKIYIYAEMIAVNDPPVDDQNEVTIRGNICRPPYYRQTRSRTVKGKRRTVTNLIVAVNSNKGTNYIPCVCFGWQAFLANALEVGDYVEIYGRFQSREYRKRIDGQKPPYLVTVYEVCANKIKSRKIKEEGQEEERGSDV</sequence>
<dbReference type="Pfam" id="PF00436">
    <property type="entry name" value="SSB"/>
    <property type="match status" value="1"/>
</dbReference>
<dbReference type="PROSITE" id="PS50935">
    <property type="entry name" value="SSB"/>
    <property type="match status" value="1"/>
</dbReference>
<dbReference type="OrthoDB" id="2040485at2"/>
<accession>A0A3A9ATD6</accession>
<organism evidence="3 4">
    <name type="scientific">Parablautia intestinalis</name>
    <dbReference type="NCBI Taxonomy" id="2320100"/>
    <lineage>
        <taxon>Bacteria</taxon>
        <taxon>Bacillati</taxon>
        <taxon>Bacillota</taxon>
        <taxon>Clostridia</taxon>
        <taxon>Lachnospirales</taxon>
        <taxon>Lachnospiraceae</taxon>
        <taxon>Parablautia</taxon>
    </lineage>
</organism>
<name>A0A3A9ATD6_9FIRM</name>
<dbReference type="AlphaFoldDB" id="A0A3A9ATD6"/>
<keyword evidence="4" id="KW-1185">Reference proteome</keyword>
<dbReference type="Proteomes" id="UP000280696">
    <property type="component" value="Unassembled WGS sequence"/>
</dbReference>
<dbReference type="Gene3D" id="2.40.50.140">
    <property type="entry name" value="Nucleic acid-binding proteins"/>
    <property type="match status" value="2"/>
</dbReference>
<evidence type="ECO:0000313" key="4">
    <source>
        <dbReference type="Proteomes" id="UP000280696"/>
    </source>
</evidence>
<dbReference type="InterPro" id="IPR012340">
    <property type="entry name" value="NA-bd_OB-fold"/>
</dbReference>
<dbReference type="EMBL" id="RAYQ01000001">
    <property type="protein sequence ID" value="RKI94324.1"/>
    <property type="molecule type" value="Genomic_DNA"/>
</dbReference>